<dbReference type="AlphaFoldDB" id="A0AAU9KQ38"/>
<keyword evidence="5 8" id="KW-0560">Oxidoreductase</keyword>
<evidence type="ECO:0000256" key="2">
    <source>
        <dbReference type="ARBA" id="ARBA00009986"/>
    </source>
</evidence>
<dbReference type="InterPro" id="IPR016160">
    <property type="entry name" value="Ald_DH_CS_CYS"/>
</dbReference>
<dbReference type="Proteomes" id="UP001160483">
    <property type="component" value="Unassembled WGS sequence"/>
</dbReference>
<dbReference type="InterPro" id="IPR016161">
    <property type="entry name" value="Ald_DH/histidinol_DH"/>
</dbReference>
<evidence type="ECO:0000313" key="13">
    <source>
        <dbReference type="Proteomes" id="UP001160483"/>
    </source>
</evidence>
<dbReference type="PROSITE" id="PS00070">
    <property type="entry name" value="ALDEHYDE_DEHYDR_CYS"/>
    <property type="match status" value="1"/>
</dbReference>
<dbReference type="InterPro" id="IPR029510">
    <property type="entry name" value="Ald_DH_CS_GLU"/>
</dbReference>
<dbReference type="EMBL" id="CAKKTJ010000155">
    <property type="protein sequence ID" value="CAH0476466.1"/>
    <property type="molecule type" value="Genomic_DNA"/>
</dbReference>
<comment type="pathway">
    <text evidence="1">Amino-acid degradation; 4-aminobutanoate degradation.</text>
</comment>
<dbReference type="PROSITE" id="PS00687">
    <property type="entry name" value="ALDEHYDE_DEHYDR_GLU"/>
    <property type="match status" value="1"/>
</dbReference>
<dbReference type="EMBL" id="CAKLCB010000358">
    <property type="protein sequence ID" value="CAH0520442.1"/>
    <property type="molecule type" value="Genomic_DNA"/>
</dbReference>
<evidence type="ECO:0000259" key="9">
    <source>
        <dbReference type="Pfam" id="PF00171"/>
    </source>
</evidence>
<dbReference type="InterPro" id="IPR016163">
    <property type="entry name" value="Ald_DH_C"/>
</dbReference>
<evidence type="ECO:0000256" key="8">
    <source>
        <dbReference type="RuleBase" id="RU003345"/>
    </source>
</evidence>
<evidence type="ECO:0000313" key="10">
    <source>
        <dbReference type="EMBL" id="CAH0476466.1"/>
    </source>
</evidence>
<sequence length="506" mass="54386">MCCGLRPLTTSYLRRFFHDKVQNKALIQSTGFINGQWVQAHSNNHFTVIDPSTDKEIARVANMGRVETNDAIAAALNAQKQWRRMTPAGRSVLLKKWHAAILGNTDDLAIIASVESGKPLPEAKGEVVYAASFIDFFAHEIMHSNGFLPSTSAPDHKVLAFKEPVGVCGIVTPWNFPLAMITRKVGPCLAAGCTAVVKPAAETPLSALALSKLAEDVGIPAGVINVVPSSNDKAAEIGEALTSSHDVRKISFTGSTRIGKLLMKQSAETVKRLSLELGGNAPFIVFEDADVDKALDGLMASKFRNTGQTCVCSNRIFIHASIYDEFAAKLVERVNKLKMGPALEEGVRLGPLIGRNAFLKTSELVEDAITNGATVLVGGKRSDIGRNFYEATVLAHVDNSMRVWSEEVFGPVVPLFKFSSEEEVVEMANGTDAGLAGYFFSQNLSRTWRVASALDCGMVGVNTGLISMAQAPFGGVKQSGLGREGSFMGLEEYQETKMVCVGGLKV</sequence>
<proteinExistence type="inferred from homology"/>
<dbReference type="PANTHER" id="PTHR43353">
    <property type="entry name" value="SUCCINATE-SEMIALDEHYDE DEHYDROGENASE, MITOCHONDRIAL"/>
    <property type="match status" value="1"/>
</dbReference>
<accession>A0AAU9KQ38</accession>
<dbReference type="PANTHER" id="PTHR43353:SF5">
    <property type="entry name" value="SUCCINATE-SEMIALDEHYDE DEHYDROGENASE, MITOCHONDRIAL"/>
    <property type="match status" value="1"/>
</dbReference>
<dbReference type="InterPro" id="IPR016162">
    <property type="entry name" value="Ald_DH_N"/>
</dbReference>
<dbReference type="InterPro" id="IPR015590">
    <property type="entry name" value="Aldehyde_DH_dom"/>
</dbReference>
<keyword evidence="12" id="KW-1185">Reference proteome</keyword>
<dbReference type="Gene3D" id="3.40.605.10">
    <property type="entry name" value="Aldehyde Dehydrogenase, Chain A, domain 1"/>
    <property type="match status" value="1"/>
</dbReference>
<gene>
    <name evidence="11" type="ORF">PBS001_LOCUS6922</name>
    <name evidence="10" type="ORF">PBS003_LOCUS3247</name>
</gene>
<name>A0AAU9KQ38_9STRA</name>
<reference evidence="10 12" key="1">
    <citation type="submission" date="2021-11" db="EMBL/GenBank/DDBJ databases">
        <authorList>
            <person name="Islam A."/>
            <person name="Islam S."/>
            <person name="Flora M.S."/>
            <person name="Rahman M."/>
            <person name="Ziaur R.M."/>
            <person name="Epstein J.H."/>
            <person name="Hassan M."/>
            <person name="Klassen M."/>
            <person name="Woodard K."/>
            <person name="Webb A."/>
            <person name="Webby R.J."/>
            <person name="El Zowalaty M.E."/>
        </authorList>
    </citation>
    <scope>NUCLEOTIDE SEQUENCE</scope>
    <source>
        <strain evidence="11">Pbs1</strain>
        <strain evidence="10">Pbs3</strain>
    </source>
</reference>
<feature type="active site" evidence="7">
    <location>
        <position position="276"/>
    </location>
</feature>
<dbReference type="GO" id="GO:0009450">
    <property type="term" value="P:gamma-aminobutyric acid catabolic process"/>
    <property type="evidence" value="ECO:0007669"/>
    <property type="project" value="TreeGrafter"/>
</dbReference>
<comment type="caution">
    <text evidence="10">The sequence shown here is derived from an EMBL/GenBank/DDBJ whole genome shotgun (WGS) entry which is preliminary data.</text>
</comment>
<organism evidence="10 13">
    <name type="scientific">Peronospora belbahrii</name>
    <dbReference type="NCBI Taxonomy" id="622444"/>
    <lineage>
        <taxon>Eukaryota</taxon>
        <taxon>Sar</taxon>
        <taxon>Stramenopiles</taxon>
        <taxon>Oomycota</taxon>
        <taxon>Peronosporomycetes</taxon>
        <taxon>Peronosporales</taxon>
        <taxon>Peronosporaceae</taxon>
        <taxon>Peronospora</taxon>
    </lineage>
</organism>
<feature type="domain" description="Aldehyde dehydrogenase" evidence="9">
    <location>
        <begin position="37"/>
        <end position="499"/>
    </location>
</feature>
<dbReference type="FunFam" id="3.40.309.10:FF:000004">
    <property type="entry name" value="Succinate-semialdehyde dehydrogenase I"/>
    <property type="match status" value="1"/>
</dbReference>
<evidence type="ECO:0000256" key="1">
    <source>
        <dbReference type="ARBA" id="ARBA00005176"/>
    </source>
</evidence>
<evidence type="ECO:0000256" key="7">
    <source>
        <dbReference type="PROSITE-ProRule" id="PRU10007"/>
    </source>
</evidence>
<dbReference type="Pfam" id="PF00171">
    <property type="entry name" value="Aldedh"/>
    <property type="match status" value="1"/>
</dbReference>
<dbReference type="Gene3D" id="3.40.309.10">
    <property type="entry name" value="Aldehyde Dehydrogenase, Chain A, domain 2"/>
    <property type="match status" value="1"/>
</dbReference>
<evidence type="ECO:0000313" key="11">
    <source>
        <dbReference type="EMBL" id="CAH0520442.1"/>
    </source>
</evidence>
<evidence type="ECO:0000256" key="5">
    <source>
        <dbReference type="ARBA" id="ARBA00023002"/>
    </source>
</evidence>
<evidence type="ECO:0000256" key="6">
    <source>
        <dbReference type="ARBA" id="ARBA00030806"/>
    </source>
</evidence>
<dbReference type="EC" id="1.2.1.24" evidence="3"/>
<comment type="similarity">
    <text evidence="2 8">Belongs to the aldehyde dehydrogenase family.</text>
</comment>
<dbReference type="SUPFAM" id="SSF53720">
    <property type="entry name" value="ALDH-like"/>
    <property type="match status" value="1"/>
</dbReference>
<dbReference type="GO" id="GO:0004777">
    <property type="term" value="F:succinate-semialdehyde dehydrogenase (NAD+) activity"/>
    <property type="evidence" value="ECO:0007669"/>
    <property type="project" value="UniProtKB-EC"/>
</dbReference>
<dbReference type="FunFam" id="3.40.605.10:FF:000005">
    <property type="entry name" value="Succinate-semialdehyde dehydrogenase I"/>
    <property type="match status" value="1"/>
</dbReference>
<protein>
    <recommendedName>
        <fullName evidence="4">Succinate-semialdehyde dehydrogenase, mitochondrial</fullName>
        <ecNumber evidence="3">1.2.1.24</ecNumber>
    </recommendedName>
    <alternativeName>
        <fullName evidence="6">NAD(+)-dependent succinic semialdehyde dehydrogenase</fullName>
    </alternativeName>
</protein>
<evidence type="ECO:0000313" key="12">
    <source>
        <dbReference type="Proteomes" id="UP001158986"/>
    </source>
</evidence>
<dbReference type="Proteomes" id="UP001158986">
    <property type="component" value="Unassembled WGS sequence"/>
</dbReference>
<evidence type="ECO:0000256" key="4">
    <source>
        <dbReference type="ARBA" id="ARBA00019842"/>
    </source>
</evidence>
<dbReference type="CDD" id="cd07103">
    <property type="entry name" value="ALDH_F5_SSADH_GabD"/>
    <property type="match status" value="1"/>
</dbReference>
<dbReference type="InterPro" id="IPR050740">
    <property type="entry name" value="Aldehyde_DH_Superfamily"/>
</dbReference>
<evidence type="ECO:0000256" key="3">
    <source>
        <dbReference type="ARBA" id="ARBA00013051"/>
    </source>
</evidence>